<keyword evidence="2" id="KW-1185">Reference proteome</keyword>
<dbReference type="PANTHER" id="PTHR39189">
    <property type="entry name" value="UPF0173 METAL-DEPENDENT HYDROLASE YTKL"/>
    <property type="match status" value="1"/>
</dbReference>
<proteinExistence type="predicted"/>
<dbReference type="Proteomes" id="UP000647491">
    <property type="component" value="Unassembled WGS sequence"/>
</dbReference>
<dbReference type="Pfam" id="PF13483">
    <property type="entry name" value="Lactamase_B_3"/>
    <property type="match status" value="1"/>
</dbReference>
<evidence type="ECO:0000313" key="1">
    <source>
        <dbReference type="EMBL" id="MBC8598565.1"/>
    </source>
</evidence>
<dbReference type="EMBL" id="JACRTJ010000011">
    <property type="protein sequence ID" value="MBC8598565.1"/>
    <property type="molecule type" value="Genomic_DNA"/>
</dbReference>
<dbReference type="PANTHER" id="PTHR39189:SF1">
    <property type="entry name" value="UPF0173 METAL-DEPENDENT HYDROLASE YTKL"/>
    <property type="match status" value="1"/>
</dbReference>
<dbReference type="SUPFAM" id="SSF56281">
    <property type="entry name" value="Metallo-hydrolase/oxidoreductase"/>
    <property type="match status" value="1"/>
</dbReference>
<organism evidence="1 2">
    <name type="scientific">Enterocloster hominis</name>
    <name type="common">ex Liu et al. 2021</name>
    <dbReference type="NCBI Taxonomy" id="2763663"/>
    <lineage>
        <taxon>Bacteria</taxon>
        <taxon>Bacillati</taxon>
        <taxon>Bacillota</taxon>
        <taxon>Clostridia</taxon>
        <taxon>Lachnospirales</taxon>
        <taxon>Lachnospiraceae</taxon>
        <taxon>Enterocloster</taxon>
    </lineage>
</organism>
<dbReference type="Gene3D" id="3.60.15.10">
    <property type="entry name" value="Ribonuclease Z/Hydroxyacylglutathione hydrolase-like"/>
    <property type="match status" value="1"/>
</dbReference>
<gene>
    <name evidence="1" type="ORF">H8708_04850</name>
</gene>
<accession>A0ABR7NR22</accession>
<evidence type="ECO:0000313" key="2">
    <source>
        <dbReference type="Proteomes" id="UP000647491"/>
    </source>
</evidence>
<reference evidence="1 2" key="1">
    <citation type="submission" date="2020-08" db="EMBL/GenBank/DDBJ databases">
        <title>Genome public.</title>
        <authorList>
            <person name="Liu C."/>
            <person name="Sun Q."/>
        </authorList>
    </citation>
    <scope>NUCLEOTIDE SEQUENCE [LARGE SCALE GENOMIC DNA]</scope>
    <source>
        <strain evidence="1 2">BX10</strain>
    </source>
</reference>
<dbReference type="InterPro" id="IPR036866">
    <property type="entry name" value="RibonucZ/Hydroxyglut_hydro"/>
</dbReference>
<dbReference type="RefSeq" id="WP_262427149.1">
    <property type="nucleotide sequence ID" value="NZ_JACRTJ010000011.1"/>
</dbReference>
<protein>
    <submittedName>
        <fullName evidence="1">MBL fold metallo-hydrolase</fullName>
    </submittedName>
</protein>
<name>A0ABR7NR22_9FIRM</name>
<sequence length="205" mass="22230">MSITITWHGHSCFSVSADGYSIVLDPYAPDSVPGLPPLSLSASQVLCSHGHSDHGYTDAVDLSARKQGSPFTVTVIQTFHDDQNGSLRGENRIHILEADGLRIAHLGDLGCTLEPGQMELLKDLDAIMIPVGGYYTIDAAQARALVEAVKPRIVIPMHYRSETFGYDVIGRLEDYTKLCRDVVTYASASMVLEKDTPAQTAVLSL</sequence>
<comment type="caution">
    <text evidence="1">The sequence shown here is derived from an EMBL/GenBank/DDBJ whole genome shotgun (WGS) entry which is preliminary data.</text>
</comment>